<dbReference type="GO" id="GO:0016763">
    <property type="term" value="F:pentosyltransferase activity"/>
    <property type="evidence" value="ECO:0007669"/>
    <property type="project" value="TreeGrafter"/>
</dbReference>
<feature type="transmembrane region" description="Helical" evidence="8">
    <location>
        <begin position="168"/>
        <end position="194"/>
    </location>
</feature>
<dbReference type="PANTHER" id="PTHR33908">
    <property type="entry name" value="MANNOSYLTRANSFERASE YKCB-RELATED"/>
    <property type="match status" value="1"/>
</dbReference>
<dbReference type="Pfam" id="PF13231">
    <property type="entry name" value="PMT_2"/>
    <property type="match status" value="1"/>
</dbReference>
<comment type="subcellular location">
    <subcellularLocation>
        <location evidence="1">Cell membrane</location>
        <topology evidence="1">Multi-pass membrane protein</topology>
    </subcellularLocation>
</comment>
<dbReference type="PANTHER" id="PTHR33908:SF11">
    <property type="entry name" value="MEMBRANE PROTEIN"/>
    <property type="match status" value="1"/>
</dbReference>
<evidence type="ECO:0000313" key="11">
    <source>
        <dbReference type="EMBL" id="QOT73127.1"/>
    </source>
</evidence>
<evidence type="ECO:0000259" key="9">
    <source>
        <dbReference type="Pfam" id="PF13231"/>
    </source>
</evidence>
<feature type="transmembrane region" description="Helical" evidence="8">
    <location>
        <begin position="293"/>
        <end position="309"/>
    </location>
</feature>
<keyword evidence="2" id="KW-1003">Cell membrane</keyword>
<dbReference type="RefSeq" id="WP_025548944.1">
    <property type="nucleotide sequence ID" value="NZ_BATN01000030.1"/>
</dbReference>
<reference evidence="11" key="6">
    <citation type="journal article" date="2021" name="Microbiol. Resour. Announc.">
        <title>Complete Genome Sequence of Sphingobium barthaii KK22, a High-Molecular-Weight Polycyclic Aromatic Hydrocarbon-Degrading Soil Bacterium.</title>
        <authorList>
            <person name="Mori J.F."/>
            <person name="Kanaly R.A."/>
        </authorList>
    </citation>
    <scope>NUCLEOTIDE SEQUENCE</scope>
    <source>
        <strain evidence="11">KK22</strain>
    </source>
</reference>
<evidence type="ECO:0000256" key="7">
    <source>
        <dbReference type="ARBA" id="ARBA00023136"/>
    </source>
</evidence>
<dbReference type="EMBL" id="CP060035">
    <property type="protein sequence ID" value="QOT73127.1"/>
    <property type="molecule type" value="Genomic_DNA"/>
</dbReference>
<reference evidence="13" key="5">
    <citation type="submission" date="2020-08" db="EMBL/GenBank/DDBJ databases">
        <title>Complete genome sequence of Sphingobium barthaii strain KK22, a high-molecular-weight polycyclic aromatic hydrocarbon-degrading soil bacterium.</title>
        <authorList>
            <person name="Mori J.F."/>
            <person name="Kanaly R.A."/>
        </authorList>
    </citation>
    <scope>NUCLEOTIDE SEQUENCE [LARGE SCALE GENOMIC DNA]</scope>
    <source>
        <strain evidence="13">KK22</strain>
    </source>
</reference>
<accession>A0A292ZEW6</accession>
<dbReference type="Proteomes" id="UP000593663">
    <property type="component" value="Chromosome 1"/>
</dbReference>
<evidence type="ECO:0000313" key="13">
    <source>
        <dbReference type="Proteomes" id="UP000593663"/>
    </source>
</evidence>
<evidence type="ECO:0000256" key="1">
    <source>
        <dbReference type="ARBA" id="ARBA00004651"/>
    </source>
</evidence>
<feature type="transmembrane region" description="Helical" evidence="8">
    <location>
        <begin position="315"/>
        <end position="331"/>
    </location>
</feature>
<feature type="transmembrane region" description="Helical" evidence="8">
    <location>
        <begin position="262"/>
        <end position="281"/>
    </location>
</feature>
<dbReference type="InterPro" id="IPR038731">
    <property type="entry name" value="RgtA/B/C-like"/>
</dbReference>
<dbReference type="InterPro" id="IPR050297">
    <property type="entry name" value="LipidA_mod_glycosyltrf_83"/>
</dbReference>
<evidence type="ECO:0000256" key="3">
    <source>
        <dbReference type="ARBA" id="ARBA00022676"/>
    </source>
</evidence>
<sequence>MISSPARVEPRGATLPVAATAAALLWFGIAALATPFDHDESQYIAGAWFSSHLLIYRDFLYLQPPLHAWLFAPLALGFPGRMLVAMRLATAACALITLLLLHFAQRRAGISRASAALATAFIAATAAFQFTASVTRNDMLPTMLATLAMLLSVIALQAGGRRHWFGAGLFFGLAVAAKLNFIPLGAAVGGFALLARPRHAVWLALGALAGLAPMLVASALAPAAFFYGVVTFAASGPFAWYAANGAGDELSWGEKFGDLAKYLWRGPALLSLAAIIAHGWASRGRAGPPERRLACWMIGGGLIGAALPTPSQLQYVMPLLPPLGLALGFMLDDARAWPRRARPVLIASLCLSAVPGLLPATRHVIAMAGHGSPILAASDHARWAGAQVRRLTGDDEIVTLSPQQLVDSGLNIDRRFAPGPFVYRTGWTMEGAEARRIHAMIPATLADLDRDPPEAILVGYEMGTRKLPLRPDDSLIAYAKRRAYRMLAMPDGVGKLYVRPSRR</sequence>
<evidence type="ECO:0000313" key="12">
    <source>
        <dbReference type="Proteomes" id="UP000221538"/>
    </source>
</evidence>
<gene>
    <name evidence="11" type="ORF">H5V43_05595</name>
    <name evidence="10" type="ORF">SFOMI_1983</name>
</gene>
<feature type="transmembrane region" description="Helical" evidence="8">
    <location>
        <begin position="139"/>
        <end position="156"/>
    </location>
</feature>
<name>A0A292ZEW6_SPHSA</name>
<dbReference type="GO" id="GO:0005886">
    <property type="term" value="C:plasma membrane"/>
    <property type="evidence" value="ECO:0007669"/>
    <property type="project" value="UniProtKB-SubCell"/>
</dbReference>
<reference evidence="10 12" key="1">
    <citation type="journal article" date="2013" name="Biodegradation">
        <title>Occurrence of 4-tert-butylphenol (4-t-BP) biodegradation in an aquatic sample caused by the presence of Spirodela polyrrhiza and isolation of a 4-t-BP-utilizing bacterium.</title>
        <authorList>
            <person name="Ogata Y."/>
            <person name="Toyama T."/>
            <person name="Yu N."/>
            <person name="Wang X."/>
            <person name="Sei K."/>
            <person name="Ike M."/>
        </authorList>
    </citation>
    <scope>NUCLEOTIDE SEQUENCE [LARGE SCALE GENOMIC DNA]</scope>
    <source>
        <strain evidence="10 12">OMI</strain>
    </source>
</reference>
<keyword evidence="5 8" id="KW-0812">Transmembrane</keyword>
<dbReference type="Proteomes" id="UP000221538">
    <property type="component" value="Unassembled WGS sequence"/>
</dbReference>
<dbReference type="GO" id="GO:0009103">
    <property type="term" value="P:lipopolysaccharide biosynthetic process"/>
    <property type="evidence" value="ECO:0007669"/>
    <property type="project" value="UniProtKB-ARBA"/>
</dbReference>
<feature type="domain" description="Glycosyltransferase RgtA/B/C/D-like" evidence="9">
    <location>
        <begin position="63"/>
        <end position="211"/>
    </location>
</feature>
<dbReference type="KEGG" id="sbar:H5V43_05595"/>
<evidence type="ECO:0000256" key="4">
    <source>
        <dbReference type="ARBA" id="ARBA00022679"/>
    </source>
</evidence>
<feature type="transmembrane region" description="Helical" evidence="8">
    <location>
        <begin position="15"/>
        <end position="36"/>
    </location>
</feature>
<feature type="transmembrane region" description="Helical" evidence="8">
    <location>
        <begin position="113"/>
        <end position="133"/>
    </location>
</feature>
<reference evidence="10" key="3">
    <citation type="submission" date="2017-10" db="EMBL/GenBank/DDBJ databases">
        <title>Bioaugmenting a lab-scale membrane bioreactor with Sphingobium fuliginis OMI to degrade 4-tert-butylphenol.</title>
        <authorList>
            <person name="Takada K."/>
            <person name="Shiba T."/>
            <person name="Soda S."/>
            <person name="Inoue D."/>
            <person name="Miyake M."/>
            <person name="Eguchi M."/>
            <person name="Ike M."/>
        </authorList>
    </citation>
    <scope>NUCLEOTIDE SEQUENCE</scope>
    <source>
        <strain evidence="10">OMI</strain>
    </source>
</reference>
<evidence type="ECO:0000256" key="8">
    <source>
        <dbReference type="SAM" id="Phobius"/>
    </source>
</evidence>
<feature type="transmembrane region" description="Helical" evidence="8">
    <location>
        <begin position="343"/>
        <end position="360"/>
    </location>
</feature>
<organism evidence="10 12">
    <name type="scientific">Sphingobium fuliginis (strain ATCC 27551)</name>
    <dbReference type="NCBI Taxonomy" id="336203"/>
    <lineage>
        <taxon>Bacteria</taxon>
        <taxon>Pseudomonadati</taxon>
        <taxon>Pseudomonadota</taxon>
        <taxon>Alphaproteobacteria</taxon>
        <taxon>Sphingomonadales</taxon>
        <taxon>Sphingomonadaceae</taxon>
        <taxon>Sphingobium</taxon>
    </lineage>
</organism>
<evidence type="ECO:0000256" key="6">
    <source>
        <dbReference type="ARBA" id="ARBA00022989"/>
    </source>
</evidence>
<dbReference type="AlphaFoldDB" id="A0A292ZEW6"/>
<feature type="transmembrane region" description="Helical" evidence="8">
    <location>
        <begin position="200"/>
        <end position="217"/>
    </location>
</feature>
<keyword evidence="6 8" id="KW-1133">Transmembrane helix</keyword>
<keyword evidence="3" id="KW-0328">Glycosyltransferase</keyword>
<keyword evidence="7 8" id="KW-0472">Membrane</keyword>
<evidence type="ECO:0000256" key="5">
    <source>
        <dbReference type="ARBA" id="ARBA00022692"/>
    </source>
</evidence>
<evidence type="ECO:0000256" key="2">
    <source>
        <dbReference type="ARBA" id="ARBA00022475"/>
    </source>
</evidence>
<reference evidence="10" key="4">
    <citation type="submission" date="2017-10" db="EMBL/GenBank/DDBJ databases">
        <authorList>
            <person name="Banno H."/>
            <person name="Chua N.-H."/>
        </authorList>
    </citation>
    <scope>NUCLEOTIDE SEQUENCE</scope>
    <source>
        <strain evidence="10">OMI</strain>
    </source>
</reference>
<feature type="transmembrane region" description="Helical" evidence="8">
    <location>
        <begin position="82"/>
        <end position="101"/>
    </location>
</feature>
<protein>
    <submittedName>
        <fullName evidence="11">Glycosyltransferase family 39 protein</fullName>
    </submittedName>
</protein>
<evidence type="ECO:0000313" key="10">
    <source>
        <dbReference type="EMBL" id="GAY21441.1"/>
    </source>
</evidence>
<keyword evidence="4 11" id="KW-0808">Transferase</keyword>
<feature type="transmembrane region" description="Helical" evidence="8">
    <location>
        <begin position="224"/>
        <end position="242"/>
    </location>
</feature>
<reference evidence="10 12" key="2">
    <citation type="journal article" date="2013" name="Environ. Sci. Technol.">
        <title>The 4-tert-butylphenol-utilizing bacterium Sphingobium fuliginis OMI can degrade bisphenols via phenolic ring hydroxylation and meta-cleavage pathway.</title>
        <authorList>
            <person name="Ogata Y."/>
            <person name="Goda S."/>
            <person name="Toyama T."/>
            <person name="Sei K."/>
            <person name="Ike M."/>
        </authorList>
    </citation>
    <scope>NUCLEOTIDE SEQUENCE [LARGE SCALE GENOMIC DNA]</scope>
    <source>
        <strain evidence="10 12">OMI</strain>
    </source>
</reference>
<dbReference type="EMBL" id="BEWI01000031">
    <property type="protein sequence ID" value="GAY21441.1"/>
    <property type="molecule type" value="Genomic_DNA"/>
</dbReference>
<proteinExistence type="predicted"/>